<gene>
    <name evidence="7" type="ORF">JZ751_001612</name>
</gene>
<protein>
    <recommendedName>
        <fullName evidence="6">V-SNARE coiled-coil homology domain-containing protein</fullName>
    </recommendedName>
</protein>
<evidence type="ECO:0000259" key="6">
    <source>
        <dbReference type="PROSITE" id="PS50892"/>
    </source>
</evidence>
<evidence type="ECO:0000256" key="2">
    <source>
        <dbReference type="ARBA" id="ARBA00046280"/>
    </source>
</evidence>
<dbReference type="GO" id="GO:0016020">
    <property type="term" value="C:membrane"/>
    <property type="evidence" value="ECO:0007669"/>
    <property type="project" value="InterPro"/>
</dbReference>
<evidence type="ECO:0000256" key="3">
    <source>
        <dbReference type="PROSITE-ProRule" id="PRU00290"/>
    </source>
</evidence>
<dbReference type="EMBL" id="JAFBMS010000002">
    <property type="protein sequence ID" value="KAG9354899.1"/>
    <property type="molecule type" value="Genomic_DNA"/>
</dbReference>
<evidence type="ECO:0000256" key="4">
    <source>
        <dbReference type="SAM" id="Coils"/>
    </source>
</evidence>
<keyword evidence="5" id="KW-0812">Transmembrane</keyword>
<keyword evidence="5" id="KW-0472">Membrane</keyword>
<accession>A0A8T2PU73</accession>
<feature type="domain" description="V-SNARE coiled-coil homology" evidence="6">
    <location>
        <begin position="74"/>
        <end position="134"/>
    </location>
</feature>
<evidence type="ECO:0000256" key="1">
    <source>
        <dbReference type="ARBA" id="ARBA00008025"/>
    </source>
</evidence>
<organism evidence="7 8">
    <name type="scientific">Albula glossodonta</name>
    <name type="common">roundjaw bonefish</name>
    <dbReference type="NCBI Taxonomy" id="121402"/>
    <lineage>
        <taxon>Eukaryota</taxon>
        <taxon>Metazoa</taxon>
        <taxon>Chordata</taxon>
        <taxon>Craniata</taxon>
        <taxon>Vertebrata</taxon>
        <taxon>Euteleostomi</taxon>
        <taxon>Actinopterygii</taxon>
        <taxon>Neopterygii</taxon>
        <taxon>Teleostei</taxon>
        <taxon>Albuliformes</taxon>
        <taxon>Albulidae</taxon>
        <taxon>Albula</taxon>
    </lineage>
</organism>
<evidence type="ECO:0000313" key="7">
    <source>
        <dbReference type="EMBL" id="KAG9354899.1"/>
    </source>
</evidence>
<sequence>MVEDVHVWLLANNTIVVTPAFEIYTNIKVYVFIFLISCWKCPRDVWFPPGNLGEKMDHEMEQGGGGEVVEEQNRVKSIQSQLDETTDIMKQNVNRLVEREVRLEDLTIKTKNLQDEAQNFKHTAQKVARSYWWKNVKLVVVIMVIVLIILLMIILLATGVIPTSSGTSPPVPGPTKKPIGGN</sequence>
<keyword evidence="5" id="KW-1133">Transmembrane helix</keyword>
<feature type="transmembrane region" description="Helical" evidence="5">
    <location>
        <begin position="138"/>
        <end position="161"/>
    </location>
</feature>
<proteinExistence type="inferred from homology"/>
<evidence type="ECO:0000256" key="5">
    <source>
        <dbReference type="SAM" id="Phobius"/>
    </source>
</evidence>
<dbReference type="PROSITE" id="PS50892">
    <property type="entry name" value="V_SNARE"/>
    <property type="match status" value="1"/>
</dbReference>
<dbReference type="InterPro" id="IPR042855">
    <property type="entry name" value="V_SNARE_CC"/>
</dbReference>
<dbReference type="AlphaFoldDB" id="A0A8T2PU73"/>
<keyword evidence="8" id="KW-1185">Reference proteome</keyword>
<comment type="similarity">
    <text evidence="1">Belongs to the synaptobrevin family.</text>
</comment>
<dbReference type="Pfam" id="PF00957">
    <property type="entry name" value="Synaptobrevin"/>
    <property type="match status" value="1"/>
</dbReference>
<reference evidence="7" key="1">
    <citation type="thesis" date="2021" institute="BYU ScholarsArchive" country="Provo, UT, USA">
        <title>Applications of and Algorithms for Genome Assembly and Genomic Analyses with an Emphasis on Marine Teleosts.</title>
        <authorList>
            <person name="Pickett B.D."/>
        </authorList>
    </citation>
    <scope>NUCLEOTIDE SEQUENCE</scope>
    <source>
        <strain evidence="7">HI-2016</strain>
    </source>
</reference>
<keyword evidence="3 4" id="KW-0175">Coiled coil</keyword>
<dbReference type="InterPro" id="IPR016444">
    <property type="entry name" value="Synaptobrevin/VAMP"/>
</dbReference>
<dbReference type="GO" id="GO:0016192">
    <property type="term" value="P:vesicle-mediated transport"/>
    <property type="evidence" value="ECO:0007669"/>
    <property type="project" value="InterPro"/>
</dbReference>
<dbReference type="OrthoDB" id="190375at2759"/>
<dbReference type="Gene3D" id="1.20.5.110">
    <property type="match status" value="1"/>
</dbReference>
<dbReference type="InterPro" id="IPR001388">
    <property type="entry name" value="Synaptobrevin-like"/>
</dbReference>
<dbReference type="PRINTS" id="PR00219">
    <property type="entry name" value="SYNAPTOBREVN"/>
</dbReference>
<dbReference type="Proteomes" id="UP000824540">
    <property type="component" value="Unassembled WGS sequence"/>
</dbReference>
<dbReference type="GO" id="GO:0012505">
    <property type="term" value="C:endomembrane system"/>
    <property type="evidence" value="ECO:0007669"/>
    <property type="project" value="UniProtKB-SubCell"/>
</dbReference>
<dbReference type="PANTHER" id="PTHR45701">
    <property type="entry name" value="SYNAPTOBREVIN FAMILY MEMBER"/>
    <property type="match status" value="1"/>
</dbReference>
<dbReference type="SUPFAM" id="SSF58038">
    <property type="entry name" value="SNARE fusion complex"/>
    <property type="match status" value="1"/>
</dbReference>
<comment type="subcellular location">
    <subcellularLocation>
        <location evidence="2">Endomembrane system</location>
        <topology evidence="2">Single-pass type IV membrane protein</topology>
    </subcellularLocation>
</comment>
<feature type="coiled-coil region" evidence="4">
    <location>
        <begin position="96"/>
        <end position="123"/>
    </location>
</feature>
<comment type="caution">
    <text evidence="7">The sequence shown here is derived from an EMBL/GenBank/DDBJ whole genome shotgun (WGS) entry which is preliminary data.</text>
</comment>
<evidence type="ECO:0000313" key="8">
    <source>
        <dbReference type="Proteomes" id="UP000824540"/>
    </source>
</evidence>
<name>A0A8T2PU73_9TELE</name>